<organism evidence="1">
    <name type="scientific">marine metagenome</name>
    <dbReference type="NCBI Taxonomy" id="408172"/>
    <lineage>
        <taxon>unclassified sequences</taxon>
        <taxon>metagenomes</taxon>
        <taxon>ecological metagenomes</taxon>
    </lineage>
</organism>
<dbReference type="SUPFAM" id="SSF52833">
    <property type="entry name" value="Thioredoxin-like"/>
    <property type="match status" value="1"/>
</dbReference>
<gene>
    <name evidence="1" type="ORF">METZ01_LOCUS106629</name>
</gene>
<dbReference type="GO" id="GO:0004800">
    <property type="term" value="F:thyroxine 5'-deiodinase activity"/>
    <property type="evidence" value="ECO:0007669"/>
    <property type="project" value="InterPro"/>
</dbReference>
<dbReference type="GO" id="GO:0042403">
    <property type="term" value="P:thyroid hormone metabolic process"/>
    <property type="evidence" value="ECO:0007669"/>
    <property type="project" value="TreeGrafter"/>
</dbReference>
<reference evidence="1" key="1">
    <citation type="submission" date="2018-05" db="EMBL/GenBank/DDBJ databases">
        <authorList>
            <person name="Lanie J.A."/>
            <person name="Ng W.-L."/>
            <person name="Kazmierczak K.M."/>
            <person name="Andrzejewski T.M."/>
            <person name="Davidsen T.M."/>
            <person name="Wayne K.J."/>
            <person name="Tettelin H."/>
            <person name="Glass J.I."/>
            <person name="Rusch D."/>
            <person name="Podicherti R."/>
            <person name="Tsui H.-C.T."/>
            <person name="Winkler M.E."/>
        </authorList>
    </citation>
    <scope>NUCLEOTIDE SEQUENCE</scope>
</reference>
<feature type="non-terminal residue" evidence="1">
    <location>
        <position position="1"/>
    </location>
</feature>
<dbReference type="PANTHER" id="PTHR11781:SF22">
    <property type="entry name" value="TYPE I IODOTHYRONINE DEIODINASE"/>
    <property type="match status" value="1"/>
</dbReference>
<name>A0A381WMS7_9ZZZZ</name>
<proteinExistence type="predicted"/>
<dbReference type="InterPro" id="IPR000643">
    <property type="entry name" value="Iodothyronine_deiodinase"/>
</dbReference>
<dbReference type="Pfam" id="PF00837">
    <property type="entry name" value="T4_deiodinase"/>
    <property type="match status" value="1"/>
</dbReference>
<dbReference type="PANTHER" id="PTHR11781">
    <property type="entry name" value="IODOTHYRONINE DEIODINASE"/>
    <property type="match status" value="1"/>
</dbReference>
<accession>A0A381WMS7</accession>
<protein>
    <recommendedName>
        <fullName evidence="2">Deiodinase</fullName>
    </recommendedName>
</protein>
<dbReference type="EMBL" id="UINC01012294">
    <property type="protein sequence ID" value="SVA53775.1"/>
    <property type="molecule type" value="Genomic_DNA"/>
</dbReference>
<evidence type="ECO:0008006" key="2">
    <source>
        <dbReference type="Google" id="ProtNLM"/>
    </source>
</evidence>
<dbReference type="Gene3D" id="3.40.30.10">
    <property type="entry name" value="Glutaredoxin"/>
    <property type="match status" value="1"/>
</dbReference>
<sequence length="120" mass="13758">VRLQKAYETFGKQANFYWVYIREAHPLGSSRPSPLQIEQPKTFERRQEIAITCSVDLKLTIPMLVDDIDDTVSRAFDAMPDRMYIIGKDGHIAYKGGRGPREFNVQEMTDALEKLLAKIP</sequence>
<evidence type="ECO:0000313" key="1">
    <source>
        <dbReference type="EMBL" id="SVA53775.1"/>
    </source>
</evidence>
<dbReference type="AlphaFoldDB" id="A0A381WMS7"/>
<dbReference type="InterPro" id="IPR036249">
    <property type="entry name" value="Thioredoxin-like_sf"/>
</dbReference>